<protein>
    <submittedName>
        <fullName evidence="2">Nucleotidyltransferase domain-containing protein</fullName>
    </submittedName>
</protein>
<dbReference type="InterPro" id="IPR043519">
    <property type="entry name" value="NT_sf"/>
</dbReference>
<dbReference type="InterPro" id="IPR002934">
    <property type="entry name" value="Polymerase_NTP_transf_dom"/>
</dbReference>
<keyword evidence="2" id="KW-0808">Transferase</keyword>
<dbReference type="AlphaFoldDB" id="A0A450TDG8"/>
<gene>
    <name evidence="2" type="ORF">BECKFW1821B_GA0114236_109913</name>
</gene>
<dbReference type="EMBL" id="CAADFD010000099">
    <property type="protein sequence ID" value="VFJ64997.1"/>
    <property type="molecule type" value="Genomic_DNA"/>
</dbReference>
<dbReference type="Pfam" id="PF01909">
    <property type="entry name" value="NTP_transf_2"/>
    <property type="match status" value="1"/>
</dbReference>
<dbReference type="SUPFAM" id="SSF81301">
    <property type="entry name" value="Nucleotidyltransferase"/>
    <property type="match status" value="1"/>
</dbReference>
<dbReference type="PANTHER" id="PTHR37030">
    <property type="entry name" value="NUCLEOTIDYLTRANSFERASE"/>
    <property type="match status" value="1"/>
</dbReference>
<dbReference type="CDD" id="cd05403">
    <property type="entry name" value="NT_KNTase_like"/>
    <property type="match status" value="1"/>
</dbReference>
<dbReference type="PANTHER" id="PTHR37030:SF1">
    <property type="entry name" value="NUCLEOTIDYLTRANSFERASE"/>
    <property type="match status" value="1"/>
</dbReference>
<organism evidence="2">
    <name type="scientific">Candidatus Kentrum sp. FW</name>
    <dbReference type="NCBI Taxonomy" id="2126338"/>
    <lineage>
        <taxon>Bacteria</taxon>
        <taxon>Pseudomonadati</taxon>
        <taxon>Pseudomonadota</taxon>
        <taxon>Gammaproteobacteria</taxon>
        <taxon>Candidatus Kentrum</taxon>
    </lineage>
</organism>
<accession>A0A450TDG8</accession>
<reference evidence="2" key="1">
    <citation type="submission" date="2019-02" db="EMBL/GenBank/DDBJ databases">
        <authorList>
            <person name="Gruber-Vodicka R. H."/>
            <person name="Seah K. B. B."/>
        </authorList>
    </citation>
    <scope>NUCLEOTIDE SEQUENCE</scope>
    <source>
        <strain evidence="2">BECK_BZ106</strain>
    </source>
</reference>
<dbReference type="Gene3D" id="3.30.460.10">
    <property type="entry name" value="Beta Polymerase, domain 2"/>
    <property type="match status" value="1"/>
</dbReference>
<dbReference type="GO" id="GO:0016779">
    <property type="term" value="F:nucleotidyltransferase activity"/>
    <property type="evidence" value="ECO:0007669"/>
    <property type="project" value="InterPro"/>
</dbReference>
<proteinExistence type="predicted"/>
<name>A0A450TDG8_9GAMM</name>
<sequence>MNAVNVPATSWLDDMVHRIVDGFHPDRIILFGSHARGDAIPESDVDLLVVMPVAGSRRRLAVEIGVALADVPIPKDVVVTTPEDFAWRKDVTGTVEYPAAHEGRVLYANP</sequence>
<evidence type="ECO:0000313" key="2">
    <source>
        <dbReference type="EMBL" id="VFJ64997.1"/>
    </source>
</evidence>
<evidence type="ECO:0000259" key="1">
    <source>
        <dbReference type="Pfam" id="PF01909"/>
    </source>
</evidence>
<feature type="domain" description="Polymerase nucleotidyl transferase" evidence="1">
    <location>
        <begin position="25"/>
        <end position="85"/>
    </location>
</feature>